<organism evidence="3 4">
    <name type="scientific">Paenibacillus antri</name>
    <dbReference type="NCBI Taxonomy" id="2582848"/>
    <lineage>
        <taxon>Bacteria</taxon>
        <taxon>Bacillati</taxon>
        <taxon>Bacillota</taxon>
        <taxon>Bacilli</taxon>
        <taxon>Bacillales</taxon>
        <taxon>Paenibacillaceae</taxon>
        <taxon>Paenibacillus</taxon>
    </lineage>
</organism>
<dbReference type="OrthoDB" id="2381602at2"/>
<dbReference type="EMBL" id="VCIW01000003">
    <property type="protein sequence ID" value="TLS52994.1"/>
    <property type="molecule type" value="Genomic_DNA"/>
</dbReference>
<dbReference type="InterPro" id="IPR014195">
    <property type="entry name" value="Spore_III_AG"/>
</dbReference>
<dbReference type="Proteomes" id="UP000309676">
    <property type="component" value="Unassembled WGS sequence"/>
</dbReference>
<evidence type="ECO:0000313" key="3">
    <source>
        <dbReference type="EMBL" id="TLS52994.1"/>
    </source>
</evidence>
<dbReference type="AlphaFoldDB" id="A0A5R9GHV8"/>
<comment type="caution">
    <text evidence="3">The sequence shown here is derived from an EMBL/GenBank/DDBJ whole genome shotgun (WGS) entry which is preliminary data.</text>
</comment>
<dbReference type="RefSeq" id="WP_138193235.1">
    <property type="nucleotide sequence ID" value="NZ_VCIW01000003.1"/>
</dbReference>
<sequence length="218" mass="23377">MAKWWKAFEERFGGGPGGASRTNTFRWLLIVAGVGGVFMILNSFLTVEDVQPPYDGGGIPETATNGAPPGGEVPAFGTGAAKDSKFAAYEASYEDELKEILQKIVGVGEVNVLVTIESTEEVVAERNVTESAQETNERDPNGANRHITQTSRTGEIVLYTESGDSVPLVRKTIRPTIRGVFVVAEGAENLTVKKMMIEAVERGLGVPSHKISVAPSKR</sequence>
<keyword evidence="2" id="KW-0472">Membrane</keyword>
<reference evidence="3 4" key="1">
    <citation type="submission" date="2019-05" db="EMBL/GenBank/DDBJ databases">
        <authorList>
            <person name="Narsing Rao M.P."/>
            <person name="Li W.J."/>
        </authorList>
    </citation>
    <scope>NUCLEOTIDE SEQUENCE [LARGE SCALE GENOMIC DNA]</scope>
    <source>
        <strain evidence="3 4">SYSU_K30003</strain>
    </source>
</reference>
<keyword evidence="4" id="KW-1185">Reference proteome</keyword>
<evidence type="ECO:0000256" key="1">
    <source>
        <dbReference type="SAM" id="MobiDB-lite"/>
    </source>
</evidence>
<keyword evidence="2" id="KW-0812">Transmembrane</keyword>
<gene>
    <name evidence="3" type="primary">spoIIIAG</name>
    <name evidence="3" type="ORF">FE782_06385</name>
</gene>
<dbReference type="NCBIfam" id="TIGR02830">
    <property type="entry name" value="spore_III_AG"/>
    <property type="match status" value="1"/>
</dbReference>
<accession>A0A5R9GHV8</accession>
<protein>
    <submittedName>
        <fullName evidence="3">Stage III sporulation protein AG</fullName>
    </submittedName>
</protein>
<feature type="transmembrane region" description="Helical" evidence="2">
    <location>
        <begin position="27"/>
        <end position="45"/>
    </location>
</feature>
<evidence type="ECO:0000256" key="2">
    <source>
        <dbReference type="SAM" id="Phobius"/>
    </source>
</evidence>
<feature type="region of interest" description="Disordered" evidence="1">
    <location>
        <begin position="126"/>
        <end position="150"/>
    </location>
</feature>
<proteinExistence type="predicted"/>
<name>A0A5R9GHV8_9BACL</name>
<evidence type="ECO:0000313" key="4">
    <source>
        <dbReference type="Proteomes" id="UP000309676"/>
    </source>
</evidence>
<keyword evidence="2" id="KW-1133">Transmembrane helix</keyword>